<accession>A0AAV9GCR3</accession>
<keyword evidence="3" id="KW-1185">Reference proteome</keyword>
<dbReference type="InterPro" id="IPR052895">
    <property type="entry name" value="HetReg/Transcr_Mod"/>
</dbReference>
<dbReference type="Proteomes" id="UP001321760">
    <property type="component" value="Unassembled WGS sequence"/>
</dbReference>
<evidence type="ECO:0000313" key="3">
    <source>
        <dbReference type="Proteomes" id="UP001321760"/>
    </source>
</evidence>
<evidence type="ECO:0000313" key="2">
    <source>
        <dbReference type="EMBL" id="KAK4445456.1"/>
    </source>
</evidence>
<proteinExistence type="predicted"/>
<reference evidence="2" key="1">
    <citation type="journal article" date="2023" name="Mol. Phylogenet. Evol.">
        <title>Genome-scale phylogeny and comparative genomics of the fungal order Sordariales.</title>
        <authorList>
            <person name="Hensen N."/>
            <person name="Bonometti L."/>
            <person name="Westerberg I."/>
            <person name="Brannstrom I.O."/>
            <person name="Guillou S."/>
            <person name="Cros-Aarteil S."/>
            <person name="Calhoun S."/>
            <person name="Haridas S."/>
            <person name="Kuo A."/>
            <person name="Mondo S."/>
            <person name="Pangilinan J."/>
            <person name="Riley R."/>
            <person name="LaButti K."/>
            <person name="Andreopoulos B."/>
            <person name="Lipzen A."/>
            <person name="Chen C."/>
            <person name="Yan M."/>
            <person name="Daum C."/>
            <person name="Ng V."/>
            <person name="Clum A."/>
            <person name="Steindorff A."/>
            <person name="Ohm R.A."/>
            <person name="Martin F."/>
            <person name="Silar P."/>
            <person name="Natvig D.O."/>
            <person name="Lalanne C."/>
            <person name="Gautier V."/>
            <person name="Ament-Velasquez S.L."/>
            <person name="Kruys A."/>
            <person name="Hutchinson M.I."/>
            <person name="Powell A.J."/>
            <person name="Barry K."/>
            <person name="Miller A.N."/>
            <person name="Grigoriev I.V."/>
            <person name="Debuchy R."/>
            <person name="Gladieux P."/>
            <person name="Hiltunen Thoren M."/>
            <person name="Johannesson H."/>
        </authorList>
    </citation>
    <scope>NUCLEOTIDE SEQUENCE</scope>
    <source>
        <strain evidence="2">PSN243</strain>
    </source>
</reference>
<gene>
    <name evidence="2" type="ORF">QBC34DRAFT_472353</name>
</gene>
<organism evidence="2 3">
    <name type="scientific">Podospora aff. communis PSN243</name>
    <dbReference type="NCBI Taxonomy" id="3040156"/>
    <lineage>
        <taxon>Eukaryota</taxon>
        <taxon>Fungi</taxon>
        <taxon>Dikarya</taxon>
        <taxon>Ascomycota</taxon>
        <taxon>Pezizomycotina</taxon>
        <taxon>Sordariomycetes</taxon>
        <taxon>Sordariomycetidae</taxon>
        <taxon>Sordariales</taxon>
        <taxon>Podosporaceae</taxon>
        <taxon>Podospora</taxon>
    </lineage>
</organism>
<sequence length="746" mass="83616">MAAPTISAPDQVPDYTYKPLQGSEIRLITILPGSFHDDILVDLIHEPLSSLKAAETLPLTLDEVQRGLPEHWFAYEIPGGRFIFRDDRLKYMERAPGAVSWKHPIDGLERSRYPQPAQSQDASGPRYEALSYEWGPPQNTETMYINGETKTKLRIRQNLASAIRHLRYPDRPRTLWADAVCINQADMDERAAQILRMADIYRLAQLVIAWVGPLADNSGLALETIKHLGQQMITTLSGWRFPGPDAPEPRFNYDTALPYSDSTWSALTLFLDRGWFQRLWVVQEVQLARHATVVCGNDTIDWVTFWQAAPFLVFHCSRHVVPNAPTKEAIARPLVLGLSYSTRAVSATLNALARHRQCTDPRDAIFGLLGLLPERFRLAIRPRYDTPIAQVYKEAMLAHINHVQRLELLVYCSLNLSKPRDKPSWVPDFLDLARSRSNVREQFASGYSRSWTTHALDAQSGSPLLTVAGVQAATITRIHGPFPGIDDIPGMLATARKLQPTESAASKLYPTGETFGAAHAMTMGGNTLMERYPGHDVDDLETWLQVWNALFLAEDVKDTGSGAEAAEALSQNNVRNALEFLDNQTYFETDRGYIGLSDGLNCQLEPGDIICVLLGLDAPVILRPHPTNPKLFTFVSAAFVYGLHDGIALLGPMPKPWVVQITIRADGYIYKYCNTETGEVSDNDPRLGELDAKWKRVSAEPRTNDDPATFQRFVNQETGAIITYDPRMDRDALIERGVDLRMFILI</sequence>
<comment type="caution">
    <text evidence="2">The sequence shown here is derived from an EMBL/GenBank/DDBJ whole genome shotgun (WGS) entry which is preliminary data.</text>
</comment>
<dbReference type="Pfam" id="PF06985">
    <property type="entry name" value="HET"/>
    <property type="match status" value="1"/>
</dbReference>
<feature type="domain" description="Heterokaryon incompatibility" evidence="1">
    <location>
        <begin position="127"/>
        <end position="284"/>
    </location>
</feature>
<dbReference type="PANTHER" id="PTHR24148">
    <property type="entry name" value="ANKYRIN REPEAT DOMAIN-CONTAINING PROTEIN 39 HOMOLOG-RELATED"/>
    <property type="match status" value="1"/>
</dbReference>
<dbReference type="EMBL" id="MU865965">
    <property type="protein sequence ID" value="KAK4445456.1"/>
    <property type="molecule type" value="Genomic_DNA"/>
</dbReference>
<dbReference type="InterPro" id="IPR010730">
    <property type="entry name" value="HET"/>
</dbReference>
<name>A0AAV9GCR3_9PEZI</name>
<reference evidence="2" key="2">
    <citation type="submission" date="2023-05" db="EMBL/GenBank/DDBJ databases">
        <authorList>
            <consortium name="Lawrence Berkeley National Laboratory"/>
            <person name="Steindorff A."/>
            <person name="Hensen N."/>
            <person name="Bonometti L."/>
            <person name="Westerberg I."/>
            <person name="Brannstrom I.O."/>
            <person name="Guillou S."/>
            <person name="Cros-Aarteil S."/>
            <person name="Calhoun S."/>
            <person name="Haridas S."/>
            <person name="Kuo A."/>
            <person name="Mondo S."/>
            <person name="Pangilinan J."/>
            <person name="Riley R."/>
            <person name="Labutti K."/>
            <person name="Andreopoulos B."/>
            <person name="Lipzen A."/>
            <person name="Chen C."/>
            <person name="Yanf M."/>
            <person name="Daum C."/>
            <person name="Ng V."/>
            <person name="Clum A."/>
            <person name="Ohm R."/>
            <person name="Martin F."/>
            <person name="Silar P."/>
            <person name="Natvig D."/>
            <person name="Lalanne C."/>
            <person name="Gautier V."/>
            <person name="Ament-Velasquez S.L."/>
            <person name="Kruys A."/>
            <person name="Hutchinson M.I."/>
            <person name="Powell A.J."/>
            <person name="Barry K."/>
            <person name="Miller A.N."/>
            <person name="Grigoriev I.V."/>
            <person name="Debuchy R."/>
            <person name="Gladieux P."/>
            <person name="Thoren M.H."/>
            <person name="Johannesson H."/>
        </authorList>
    </citation>
    <scope>NUCLEOTIDE SEQUENCE</scope>
    <source>
        <strain evidence="2">PSN243</strain>
    </source>
</reference>
<dbReference type="PANTHER" id="PTHR24148:SF64">
    <property type="entry name" value="HETEROKARYON INCOMPATIBILITY DOMAIN-CONTAINING PROTEIN"/>
    <property type="match status" value="1"/>
</dbReference>
<protein>
    <submittedName>
        <fullName evidence="2">Heterokaryon incompatibility protein-domain-containing protein</fullName>
    </submittedName>
</protein>
<dbReference type="AlphaFoldDB" id="A0AAV9GCR3"/>
<evidence type="ECO:0000259" key="1">
    <source>
        <dbReference type="Pfam" id="PF06985"/>
    </source>
</evidence>